<protein>
    <submittedName>
        <fullName evidence="1">Uncharacterized protein</fullName>
    </submittedName>
</protein>
<sequence length="355" mass="39501">MSIRRTCVHFTDTTAAHDLAELVTSYAGNELHGELQARLNQLGFRGAELDDDGDVQEGADYLKILDICVTVRHLPDGDNDASKRRFLAQLQQLYVETERTDYLELMSGLFEQSPGDAAARRENRDSVWGQLPVPPKLTAPLPPLQAPAGVHPRPPGTAMGRLVPGLAARMAGRGPWWYAEFMQPWAKAANIITTMRQRTNHYARSERSVMRAIERAGQPRYRILAPWLVDRTFMTDSHQLKLLMVTSHDSHQGPHGLTNLPRTGYQVGYINEELGDVLVGEVAEGPNGVFRLQSVHREIGAEPATVAGGTPAALERLRALDHVVVTGWTRARLLITRAGGHMYNDQIRERVSVMR</sequence>
<proteinExistence type="predicted"/>
<dbReference type="AlphaFoldDB" id="A0A836CAT6"/>
<gene>
    <name evidence="1" type="ORF">JKP88DRAFT_247335</name>
</gene>
<accession>A0A836CAT6</accession>
<evidence type="ECO:0000313" key="2">
    <source>
        <dbReference type="Proteomes" id="UP000664859"/>
    </source>
</evidence>
<evidence type="ECO:0000313" key="1">
    <source>
        <dbReference type="EMBL" id="KAG5179515.1"/>
    </source>
</evidence>
<reference evidence="1" key="1">
    <citation type="submission" date="2021-02" db="EMBL/GenBank/DDBJ databases">
        <title>First Annotated Genome of the Yellow-green Alga Tribonema minus.</title>
        <authorList>
            <person name="Mahan K.M."/>
        </authorList>
    </citation>
    <scope>NUCLEOTIDE SEQUENCE</scope>
    <source>
        <strain evidence="1">UTEX B ZZ1240</strain>
    </source>
</reference>
<dbReference type="Proteomes" id="UP000664859">
    <property type="component" value="Unassembled WGS sequence"/>
</dbReference>
<organism evidence="1 2">
    <name type="scientific">Tribonema minus</name>
    <dbReference type="NCBI Taxonomy" id="303371"/>
    <lineage>
        <taxon>Eukaryota</taxon>
        <taxon>Sar</taxon>
        <taxon>Stramenopiles</taxon>
        <taxon>Ochrophyta</taxon>
        <taxon>PX clade</taxon>
        <taxon>Xanthophyceae</taxon>
        <taxon>Tribonematales</taxon>
        <taxon>Tribonemataceae</taxon>
        <taxon>Tribonema</taxon>
    </lineage>
</organism>
<comment type="caution">
    <text evidence="1">The sequence shown here is derived from an EMBL/GenBank/DDBJ whole genome shotgun (WGS) entry which is preliminary data.</text>
</comment>
<name>A0A836CAT6_9STRA</name>
<keyword evidence="2" id="KW-1185">Reference proteome</keyword>
<dbReference type="EMBL" id="JAFCMP010000457">
    <property type="protein sequence ID" value="KAG5179515.1"/>
    <property type="molecule type" value="Genomic_DNA"/>
</dbReference>